<keyword evidence="2" id="KW-1003">Cell membrane</keyword>
<reference evidence="8 9" key="1">
    <citation type="submission" date="2019-01" db="EMBL/GenBank/DDBJ databases">
        <title>Genome sequencing of strain 2JSPR-7.</title>
        <authorList>
            <person name="Heo J."/>
            <person name="Kim S.-J."/>
            <person name="Kim J.-S."/>
            <person name="Hong S.-B."/>
            <person name="Kwon S.-W."/>
        </authorList>
    </citation>
    <scope>NUCLEOTIDE SEQUENCE [LARGE SCALE GENOMIC DNA]</scope>
    <source>
        <strain evidence="8 9">2JSPR-7</strain>
    </source>
</reference>
<name>A0A4P6EVV2_9MICO</name>
<gene>
    <name evidence="8" type="ORF">ET495_17200</name>
</gene>
<accession>A0A4P6EVV2</accession>
<evidence type="ECO:0000256" key="3">
    <source>
        <dbReference type="ARBA" id="ARBA00022692"/>
    </source>
</evidence>
<evidence type="ECO:0000256" key="5">
    <source>
        <dbReference type="ARBA" id="ARBA00023136"/>
    </source>
</evidence>
<evidence type="ECO:0000256" key="1">
    <source>
        <dbReference type="ARBA" id="ARBA00004651"/>
    </source>
</evidence>
<keyword evidence="9" id="KW-1185">Reference proteome</keyword>
<organism evidence="8 9">
    <name type="scientific">Xylanimonas allomyrinae</name>
    <dbReference type="NCBI Taxonomy" id="2509459"/>
    <lineage>
        <taxon>Bacteria</taxon>
        <taxon>Bacillati</taxon>
        <taxon>Actinomycetota</taxon>
        <taxon>Actinomycetes</taxon>
        <taxon>Micrococcales</taxon>
        <taxon>Promicromonosporaceae</taxon>
        <taxon>Xylanimonas</taxon>
    </lineage>
</organism>
<feature type="domain" description="ABC3 transporter permease C-terminal" evidence="7">
    <location>
        <begin position="95"/>
        <end position="209"/>
    </location>
</feature>
<dbReference type="Proteomes" id="UP000291758">
    <property type="component" value="Chromosome"/>
</dbReference>
<dbReference type="GO" id="GO:0005886">
    <property type="term" value="C:plasma membrane"/>
    <property type="evidence" value="ECO:0007669"/>
    <property type="project" value="UniProtKB-SubCell"/>
</dbReference>
<evidence type="ECO:0000256" key="2">
    <source>
        <dbReference type="ARBA" id="ARBA00022475"/>
    </source>
</evidence>
<sequence length="220" mass="22859">MTLPAVEVGDARGPVAAAMPVIPTSLVSRLGLPTQVSGLVATASTDLTQAQQNTLQARLDDGFGTDEWGTSKVTVTLGGDPVDYGAPDWLTTLLIVGAGALLALAAAWIAAALAATESRPDLATLAAVGATPRTRKRVVAAQAGTVAGIGAMLGVLSGYPLGAAFVLYERYRWATPRLTWALTFPWEMLLTLVVGLPLLAVAAAWLATRSRLVLTRRLET</sequence>
<evidence type="ECO:0000259" key="7">
    <source>
        <dbReference type="Pfam" id="PF02687"/>
    </source>
</evidence>
<dbReference type="Pfam" id="PF02687">
    <property type="entry name" value="FtsX"/>
    <property type="match status" value="1"/>
</dbReference>
<dbReference type="InterPro" id="IPR003838">
    <property type="entry name" value="ABC3_permease_C"/>
</dbReference>
<evidence type="ECO:0000313" key="9">
    <source>
        <dbReference type="Proteomes" id="UP000291758"/>
    </source>
</evidence>
<protein>
    <recommendedName>
        <fullName evidence="7">ABC3 transporter permease C-terminal domain-containing protein</fullName>
    </recommendedName>
</protein>
<dbReference type="KEGG" id="xyl:ET495_17200"/>
<feature type="transmembrane region" description="Helical" evidence="6">
    <location>
        <begin position="89"/>
        <end position="115"/>
    </location>
</feature>
<feature type="transmembrane region" description="Helical" evidence="6">
    <location>
        <begin position="188"/>
        <end position="207"/>
    </location>
</feature>
<dbReference type="RefSeq" id="WP_129205789.1">
    <property type="nucleotide sequence ID" value="NZ_CP035495.1"/>
</dbReference>
<keyword evidence="3 6" id="KW-0812">Transmembrane</keyword>
<evidence type="ECO:0000256" key="4">
    <source>
        <dbReference type="ARBA" id="ARBA00022989"/>
    </source>
</evidence>
<comment type="subcellular location">
    <subcellularLocation>
        <location evidence="1">Cell membrane</location>
        <topology evidence="1">Multi-pass membrane protein</topology>
    </subcellularLocation>
</comment>
<dbReference type="OrthoDB" id="3405625at2"/>
<evidence type="ECO:0000313" key="8">
    <source>
        <dbReference type="EMBL" id="QAY64647.1"/>
    </source>
</evidence>
<feature type="transmembrane region" description="Helical" evidence="6">
    <location>
        <begin position="143"/>
        <end position="168"/>
    </location>
</feature>
<dbReference type="AlphaFoldDB" id="A0A4P6EVV2"/>
<dbReference type="EMBL" id="CP035495">
    <property type="protein sequence ID" value="QAY64647.1"/>
    <property type="molecule type" value="Genomic_DNA"/>
</dbReference>
<keyword evidence="5 6" id="KW-0472">Membrane</keyword>
<keyword evidence="4 6" id="KW-1133">Transmembrane helix</keyword>
<evidence type="ECO:0000256" key="6">
    <source>
        <dbReference type="SAM" id="Phobius"/>
    </source>
</evidence>
<proteinExistence type="predicted"/>